<dbReference type="InterPro" id="IPR018376">
    <property type="entry name" value="Enoyl-CoA_hyd/isom_CS"/>
</dbReference>
<dbReference type="CDD" id="cd06558">
    <property type="entry name" value="crotonase-like"/>
    <property type="match status" value="1"/>
</dbReference>
<dbReference type="InterPro" id="IPR014748">
    <property type="entry name" value="Enoyl-CoA_hydra_C"/>
</dbReference>
<dbReference type="Gene3D" id="1.10.12.10">
    <property type="entry name" value="Lyase 2-enoyl-coa Hydratase, Chain A, domain 2"/>
    <property type="match status" value="1"/>
</dbReference>
<organism evidence="4 5">
    <name type="scientific">Rhizorhabdus wittichii</name>
    <dbReference type="NCBI Taxonomy" id="160791"/>
    <lineage>
        <taxon>Bacteria</taxon>
        <taxon>Pseudomonadati</taxon>
        <taxon>Pseudomonadota</taxon>
        <taxon>Alphaproteobacteria</taxon>
        <taxon>Sphingomonadales</taxon>
        <taxon>Sphingomonadaceae</taxon>
        <taxon>Rhizorhabdus</taxon>
    </lineage>
</organism>
<dbReference type="FunFam" id="1.10.12.10:FF:000001">
    <property type="entry name" value="Probable enoyl-CoA hydratase, mitochondrial"/>
    <property type="match status" value="1"/>
</dbReference>
<dbReference type="EMBL" id="CP059319">
    <property type="protein sequence ID" value="QTH21433.1"/>
    <property type="molecule type" value="Genomic_DNA"/>
</dbReference>
<evidence type="ECO:0000256" key="1">
    <source>
        <dbReference type="ARBA" id="ARBA00005254"/>
    </source>
</evidence>
<dbReference type="PANTHER" id="PTHR11941">
    <property type="entry name" value="ENOYL-COA HYDRATASE-RELATED"/>
    <property type="match status" value="1"/>
</dbReference>
<protein>
    <submittedName>
        <fullName evidence="4">Enoyl-CoA hydratase/isomerase family protein</fullName>
    </submittedName>
</protein>
<dbReference type="RefSeq" id="WP_011952613.1">
    <property type="nucleotide sequence ID" value="NZ_CP059319.1"/>
</dbReference>
<dbReference type="OMA" id="EMQTKSY"/>
<accession>A0A975HDM9</accession>
<dbReference type="SUPFAM" id="SSF52096">
    <property type="entry name" value="ClpP/crotonase"/>
    <property type="match status" value="1"/>
</dbReference>
<reference evidence="4" key="2">
    <citation type="submission" date="2021-04" db="EMBL/GenBank/DDBJ databases">
        <title>Isolation and genomic analysis of the ibuprofen-degrading bacterium Sphingomonas strain MPO218.</title>
        <authorList>
            <person name="Aulestia M."/>
            <person name="Flores A."/>
            <person name="Mangas E.L."/>
            <person name="Perez-Pulido A.J."/>
            <person name="Santero E."/>
            <person name="Camacho E.M."/>
        </authorList>
    </citation>
    <scope>NUCLEOTIDE SEQUENCE</scope>
    <source>
        <strain evidence="4">MPO218</strain>
    </source>
</reference>
<dbReference type="InterPro" id="IPR029045">
    <property type="entry name" value="ClpP/crotonase-like_dom_sf"/>
</dbReference>
<dbReference type="GO" id="GO:0016836">
    <property type="term" value="F:hydro-lyase activity"/>
    <property type="evidence" value="ECO:0007669"/>
    <property type="project" value="UniProtKB-ARBA"/>
</dbReference>
<evidence type="ECO:0000313" key="5">
    <source>
        <dbReference type="Proteomes" id="UP000664914"/>
    </source>
</evidence>
<reference evidence="4" key="1">
    <citation type="submission" date="2020-07" db="EMBL/GenBank/DDBJ databases">
        <authorList>
            <person name="Camacho E."/>
        </authorList>
    </citation>
    <scope>NUCLEOTIDE SEQUENCE</scope>
    <source>
        <strain evidence="4">MPO218</strain>
    </source>
</reference>
<dbReference type="PROSITE" id="PS00166">
    <property type="entry name" value="ENOYL_COA_HYDRATASE"/>
    <property type="match status" value="1"/>
</dbReference>
<dbReference type="InterPro" id="IPR001753">
    <property type="entry name" value="Enoyl-CoA_hydra/iso"/>
</dbReference>
<dbReference type="FunFam" id="3.90.226.10:FF:000009">
    <property type="entry name" value="Carnitinyl-CoA dehydratase"/>
    <property type="match status" value="1"/>
</dbReference>
<keyword evidence="2" id="KW-0456">Lyase</keyword>
<dbReference type="PANTHER" id="PTHR11941:SF54">
    <property type="entry name" value="ENOYL-COA HYDRATASE, MITOCHONDRIAL"/>
    <property type="match status" value="1"/>
</dbReference>
<dbReference type="Gene3D" id="3.90.226.10">
    <property type="entry name" value="2-enoyl-CoA Hydratase, Chain A, domain 1"/>
    <property type="match status" value="1"/>
</dbReference>
<dbReference type="AlphaFoldDB" id="A0A975HDM9"/>
<name>A0A975HDM9_9SPHN</name>
<dbReference type="Pfam" id="PF00378">
    <property type="entry name" value="ECH_1"/>
    <property type="match status" value="1"/>
</dbReference>
<sequence length="256" mass="27376">MAFETILVETEGPVTVIRLNRPQALNAIDTQVLADLIVAFRAFDADPEQRCAILTGSEKAFAAGGDIKQMREKGYAEMFGEDVDGWSRVTGTRKPWIAAVAGFALGGGCELAMMADIMIAADNARFGQPEIKLGVCPGMGGSQRLTRAVGKSKAMDMCLTGRMMDATEAERANLCSKVVPLADLMDEAMKMAQAIAAMPPLAAIANKEAVNAAFETGLHHGLLFERRSFNGLCATDDKAEGMAAFVEKRPGVWKGR</sequence>
<evidence type="ECO:0000313" key="4">
    <source>
        <dbReference type="EMBL" id="QTH21433.1"/>
    </source>
</evidence>
<comment type="similarity">
    <text evidence="1 3">Belongs to the enoyl-CoA hydratase/isomerase family.</text>
</comment>
<dbReference type="Proteomes" id="UP000664914">
    <property type="component" value="Chromosome"/>
</dbReference>
<proteinExistence type="inferred from homology"/>
<evidence type="ECO:0000256" key="2">
    <source>
        <dbReference type="ARBA" id="ARBA00023239"/>
    </source>
</evidence>
<evidence type="ECO:0000256" key="3">
    <source>
        <dbReference type="RuleBase" id="RU003707"/>
    </source>
</evidence>
<dbReference type="GO" id="GO:0006635">
    <property type="term" value="P:fatty acid beta-oxidation"/>
    <property type="evidence" value="ECO:0007669"/>
    <property type="project" value="TreeGrafter"/>
</dbReference>
<gene>
    <name evidence="4" type="ORF">HRJ34_24465</name>
</gene>